<accession>A0A4T1ZYD5</accession>
<dbReference type="Pfam" id="PF00072">
    <property type="entry name" value="Response_reg"/>
    <property type="match status" value="1"/>
</dbReference>
<dbReference type="PANTHER" id="PTHR44591:SF19">
    <property type="entry name" value="TWO-COMPONENT RESPONSE REGULATOR-RELATED"/>
    <property type="match status" value="1"/>
</dbReference>
<keyword evidence="3" id="KW-0175">Coiled coil</keyword>
<dbReference type="AlphaFoldDB" id="A0A4T1ZYD5"/>
<keyword evidence="6" id="KW-1185">Reference proteome</keyword>
<gene>
    <name evidence="5" type="ORF">D8779_02605</name>
</gene>
<dbReference type="Gene3D" id="3.40.50.2300">
    <property type="match status" value="1"/>
</dbReference>
<feature type="modified residue" description="4-aspartylphosphate" evidence="2">
    <location>
        <position position="53"/>
    </location>
</feature>
<feature type="domain" description="Response regulatory" evidence="4">
    <location>
        <begin position="4"/>
        <end position="119"/>
    </location>
</feature>
<comment type="caution">
    <text evidence="5">The sequence shown here is derived from an EMBL/GenBank/DDBJ whole genome shotgun (WGS) entry which is preliminary data.</text>
</comment>
<organism evidence="5 6">
    <name type="scientific">Pseudomonas leptonychotis</name>
    <dbReference type="NCBI Taxonomy" id="2448482"/>
    <lineage>
        <taxon>Bacteria</taxon>
        <taxon>Pseudomonadati</taxon>
        <taxon>Pseudomonadota</taxon>
        <taxon>Gammaproteobacteria</taxon>
        <taxon>Pseudomonadales</taxon>
        <taxon>Pseudomonadaceae</taxon>
        <taxon>Pseudomonas</taxon>
    </lineage>
</organism>
<dbReference type="InterPro" id="IPR050595">
    <property type="entry name" value="Bact_response_regulator"/>
</dbReference>
<evidence type="ECO:0000313" key="5">
    <source>
        <dbReference type="EMBL" id="TIH09610.1"/>
    </source>
</evidence>
<dbReference type="OrthoDB" id="9802066at2"/>
<protein>
    <submittedName>
        <fullName evidence="5">Response regulator</fullName>
    </submittedName>
</protein>
<dbReference type="SMART" id="SM00448">
    <property type="entry name" value="REC"/>
    <property type="match status" value="1"/>
</dbReference>
<sequence length="184" mass="21541">MMIKIQLLDDEPHMLKALQRVLRPHRWEVHSYSDGQAALEALTEHEFAVIISDYQMPNLDGITYLQFAKQRQPHAIRMMLSAHGDRQSMMQAINRAEIYRFLSKPWDDYEFEIAIKSAIDLYMLRVENQRLLAKVRSQQSAIEQQEQELLRLENEYPGITQVRRDAQGAILLDLDEPDESGCRD</sequence>
<proteinExistence type="predicted"/>
<dbReference type="InterPro" id="IPR001789">
    <property type="entry name" value="Sig_transdc_resp-reg_receiver"/>
</dbReference>
<evidence type="ECO:0000256" key="3">
    <source>
        <dbReference type="SAM" id="Coils"/>
    </source>
</evidence>
<dbReference type="PROSITE" id="PS50110">
    <property type="entry name" value="RESPONSE_REGULATORY"/>
    <property type="match status" value="1"/>
</dbReference>
<name>A0A4T1ZYD5_9PSED</name>
<evidence type="ECO:0000256" key="1">
    <source>
        <dbReference type="ARBA" id="ARBA00022553"/>
    </source>
</evidence>
<dbReference type="Proteomes" id="UP000307541">
    <property type="component" value="Unassembled WGS sequence"/>
</dbReference>
<reference evidence="5 6" key="1">
    <citation type="submission" date="2018-10" db="EMBL/GenBank/DDBJ databases">
        <title>Pseudomonas leptonychotis sp. nov., isolated from Weddell seals in Antarctica.</title>
        <authorList>
            <person name="Novakova D."/>
            <person name="Svec P."/>
            <person name="Kralova S."/>
            <person name="Kristofova L."/>
            <person name="Zeman M."/>
            <person name="Pantucek R."/>
            <person name="Maslanova I."/>
            <person name="Sedlacek I."/>
        </authorList>
    </citation>
    <scope>NUCLEOTIDE SEQUENCE [LARGE SCALE GENOMIC DNA]</scope>
    <source>
        <strain evidence="5 6">CCM 8849</strain>
    </source>
</reference>
<evidence type="ECO:0000256" key="2">
    <source>
        <dbReference type="PROSITE-ProRule" id="PRU00169"/>
    </source>
</evidence>
<evidence type="ECO:0000259" key="4">
    <source>
        <dbReference type="PROSITE" id="PS50110"/>
    </source>
</evidence>
<evidence type="ECO:0000313" key="6">
    <source>
        <dbReference type="Proteomes" id="UP000307541"/>
    </source>
</evidence>
<dbReference type="EMBL" id="RFLV01000001">
    <property type="protein sequence ID" value="TIH09610.1"/>
    <property type="molecule type" value="Genomic_DNA"/>
</dbReference>
<keyword evidence="1 2" id="KW-0597">Phosphoprotein</keyword>
<dbReference type="InterPro" id="IPR011006">
    <property type="entry name" value="CheY-like_superfamily"/>
</dbReference>
<dbReference type="PANTHER" id="PTHR44591">
    <property type="entry name" value="STRESS RESPONSE REGULATOR PROTEIN 1"/>
    <property type="match status" value="1"/>
</dbReference>
<feature type="coiled-coil region" evidence="3">
    <location>
        <begin position="128"/>
        <end position="162"/>
    </location>
</feature>
<dbReference type="SUPFAM" id="SSF52172">
    <property type="entry name" value="CheY-like"/>
    <property type="match status" value="1"/>
</dbReference>
<dbReference type="CDD" id="cd17569">
    <property type="entry name" value="REC_HupR-like"/>
    <property type="match status" value="1"/>
</dbReference>
<dbReference type="GO" id="GO:0000160">
    <property type="term" value="P:phosphorelay signal transduction system"/>
    <property type="evidence" value="ECO:0007669"/>
    <property type="project" value="InterPro"/>
</dbReference>